<dbReference type="RefSeq" id="WP_183851749.1">
    <property type="nucleotide sequence ID" value="NZ_JACHOO010000001.1"/>
</dbReference>
<proteinExistence type="predicted"/>
<evidence type="ECO:0000256" key="5">
    <source>
        <dbReference type="SAM" id="SignalP"/>
    </source>
</evidence>
<evidence type="ECO:0000256" key="2">
    <source>
        <dbReference type="ARBA" id="ARBA00022723"/>
    </source>
</evidence>
<feature type="signal peptide" evidence="5">
    <location>
        <begin position="1"/>
        <end position="20"/>
    </location>
</feature>
<evidence type="ECO:0000256" key="3">
    <source>
        <dbReference type="ARBA" id="ARBA00023004"/>
    </source>
</evidence>
<evidence type="ECO:0000256" key="1">
    <source>
        <dbReference type="ARBA" id="ARBA00022617"/>
    </source>
</evidence>
<comment type="caution">
    <text evidence="7">The sequence shown here is derived from an EMBL/GenBank/DDBJ whole genome shotgun (WGS) entry which is preliminary data.</text>
</comment>
<keyword evidence="1 4" id="KW-0349">Heme</keyword>
<evidence type="ECO:0000259" key="6">
    <source>
        <dbReference type="PROSITE" id="PS51007"/>
    </source>
</evidence>
<evidence type="ECO:0000313" key="7">
    <source>
        <dbReference type="EMBL" id="MBB5751172.1"/>
    </source>
</evidence>
<name>A0A7W9CTL2_9HYPH</name>
<sequence>MRRIPMILALAAIGAQPAFAADVQRGKAIAQEKCARCHAIGKHGPSPFAQAPPFRDLHLRYPLESLEESMAEGLSSGHPAMPVFTFTPADIDAFIAYLHGLDEGPDRPDPPASPGRS</sequence>
<dbReference type="InterPro" id="IPR036909">
    <property type="entry name" value="Cyt_c-like_dom_sf"/>
</dbReference>
<organism evidence="7 8">
    <name type="scientific">Prosthecomicrobium pneumaticum</name>
    <dbReference type="NCBI Taxonomy" id="81895"/>
    <lineage>
        <taxon>Bacteria</taxon>
        <taxon>Pseudomonadati</taxon>
        <taxon>Pseudomonadota</taxon>
        <taxon>Alphaproteobacteria</taxon>
        <taxon>Hyphomicrobiales</taxon>
        <taxon>Kaistiaceae</taxon>
        <taxon>Prosthecomicrobium</taxon>
    </lineage>
</organism>
<dbReference type="GO" id="GO:0009055">
    <property type="term" value="F:electron transfer activity"/>
    <property type="evidence" value="ECO:0007669"/>
    <property type="project" value="InterPro"/>
</dbReference>
<dbReference type="GO" id="GO:0046872">
    <property type="term" value="F:metal ion binding"/>
    <property type="evidence" value="ECO:0007669"/>
    <property type="project" value="UniProtKB-KW"/>
</dbReference>
<accession>A0A7W9CTL2</accession>
<dbReference type="InterPro" id="IPR009056">
    <property type="entry name" value="Cyt_c-like_dom"/>
</dbReference>
<feature type="domain" description="Cytochrome c" evidence="6">
    <location>
        <begin position="21"/>
        <end position="102"/>
    </location>
</feature>
<reference evidence="7 8" key="1">
    <citation type="submission" date="2020-08" db="EMBL/GenBank/DDBJ databases">
        <title>Genomic Encyclopedia of Type Strains, Phase IV (KMG-IV): sequencing the most valuable type-strain genomes for metagenomic binning, comparative biology and taxonomic classification.</title>
        <authorList>
            <person name="Goeker M."/>
        </authorList>
    </citation>
    <scope>NUCLEOTIDE SEQUENCE [LARGE SCALE GENOMIC DNA]</scope>
    <source>
        <strain evidence="7 8">DSM 16268</strain>
    </source>
</reference>
<protein>
    <submittedName>
        <fullName evidence="7">Mono/diheme cytochrome c family protein</fullName>
    </submittedName>
</protein>
<evidence type="ECO:0000313" key="8">
    <source>
        <dbReference type="Proteomes" id="UP000523821"/>
    </source>
</evidence>
<dbReference type="GO" id="GO:0020037">
    <property type="term" value="F:heme binding"/>
    <property type="evidence" value="ECO:0007669"/>
    <property type="project" value="InterPro"/>
</dbReference>
<dbReference type="PROSITE" id="PS51007">
    <property type="entry name" value="CYTC"/>
    <property type="match status" value="1"/>
</dbReference>
<dbReference type="Gene3D" id="1.10.760.10">
    <property type="entry name" value="Cytochrome c-like domain"/>
    <property type="match status" value="1"/>
</dbReference>
<keyword evidence="5" id="KW-0732">Signal</keyword>
<dbReference type="Pfam" id="PF00034">
    <property type="entry name" value="Cytochrom_C"/>
    <property type="match status" value="1"/>
</dbReference>
<keyword evidence="3 4" id="KW-0408">Iron</keyword>
<keyword evidence="8" id="KW-1185">Reference proteome</keyword>
<dbReference type="Proteomes" id="UP000523821">
    <property type="component" value="Unassembled WGS sequence"/>
</dbReference>
<gene>
    <name evidence="7" type="ORF">GGQ63_000215</name>
</gene>
<keyword evidence="2 4" id="KW-0479">Metal-binding</keyword>
<evidence type="ECO:0000256" key="4">
    <source>
        <dbReference type="PROSITE-ProRule" id="PRU00433"/>
    </source>
</evidence>
<feature type="chain" id="PRO_5031300516" evidence="5">
    <location>
        <begin position="21"/>
        <end position="117"/>
    </location>
</feature>
<dbReference type="SUPFAM" id="SSF46626">
    <property type="entry name" value="Cytochrome c"/>
    <property type="match status" value="1"/>
</dbReference>
<dbReference type="EMBL" id="JACHOO010000001">
    <property type="protein sequence ID" value="MBB5751172.1"/>
    <property type="molecule type" value="Genomic_DNA"/>
</dbReference>
<dbReference type="AlphaFoldDB" id="A0A7W9CTL2"/>